<evidence type="ECO:0000256" key="2">
    <source>
        <dbReference type="ARBA" id="ARBA00009773"/>
    </source>
</evidence>
<comment type="subcellular location">
    <subcellularLocation>
        <location evidence="1">Membrane</location>
        <topology evidence="1">Multi-pass membrane protein</topology>
    </subcellularLocation>
</comment>
<feature type="transmembrane region" description="Helical" evidence="6">
    <location>
        <begin position="354"/>
        <end position="375"/>
    </location>
</feature>
<keyword evidence="3 6" id="KW-0812">Transmembrane</keyword>
<feature type="non-terminal residue" evidence="7">
    <location>
        <position position="1"/>
    </location>
</feature>
<sequence length="830" mass="93281">MHLFQSIMESPSVSSPFHSVIYSEAPRHNKALKLAFYNTAALLFAFISIVITISSYYVLEIFIRPLIWAALCGTFLYPFKKAATTSVRNWLGNIHTNRTPFIVGLSILPFKAVDKSADFMGKIIRTNYKLMALFGVLLPLVYYIVIFHAFYQIFYVISLGLGILGDLLSFFNYPYADVASPTYFLCHIPLREGAEPKFYKARPVPHALRTRIEQELDRLEDAEHLNNLVNPDSFKIYFERIKIDAKNKFHGKDFHEISNSTLKSVVDQTFAVFGIANKDSDSNLHKSAEGLSDHNPKSLDGPKLSLLNLRKKLKMQKAAKKRIGTSDPYFIVLFWLIVLSRVWFHIWILELLPFLLFIYIFKIAYLNFGIPDLIYKKVEGLISNFLIWYNDRKDIILPGPVKRIFAIIQSGDQKVIVWTNSMMDKMMSVLIILSLIVLATVAGVFFFVQFHHESSYLLRVATDVVNRTILSNQQYLRYLNLNDSDIQTHIDSAINSAFLYGRMRISGIISSTVSNNESNATLVSQQVDKLLVHLHDAWIGKNDSASSKKNDSSSLKKSTSLSANHTKTDINFFKARLSKIKSLFSTSDLANLWNWCKGNVQMLLSLSDSLWVIIKGNMTLMFSLFTQIISVVFFSGTYLLNTVISCVIFATSLFYLLSASSEQYKLDEWLNSVSMGTQLGESINVAIRDVFGASFKMAAFYGFYTWLTHSVFGAELVFIPAALAASLGVVPFIGTYWAAVPATLELWLIQEQGILAIILFGLHLLPTYVVDTAIYSEIAGGHPYLTALSIAGGVYCIGLEGAFIGPIVLCCLMAAFGVYNSIMSSSDVEC</sequence>
<comment type="similarity">
    <text evidence="2">Belongs to the autoinducer-2 exporter (AI-2E) (TC 2.A.86) family.</text>
</comment>
<organism evidence="7">
    <name type="scientific">Hydra vulgaris</name>
    <name type="common">Hydra</name>
    <name type="synonym">Hydra attenuata</name>
    <dbReference type="NCBI Taxonomy" id="6087"/>
    <lineage>
        <taxon>Eukaryota</taxon>
        <taxon>Metazoa</taxon>
        <taxon>Cnidaria</taxon>
        <taxon>Hydrozoa</taxon>
        <taxon>Hydroidolina</taxon>
        <taxon>Anthoathecata</taxon>
        <taxon>Aplanulata</taxon>
        <taxon>Hydridae</taxon>
        <taxon>Hydra</taxon>
    </lineage>
</organism>
<reference evidence="7" key="1">
    <citation type="journal article" date="2013" name="Genome Biol. Evol.">
        <title>Punctuated emergences of genetic and phenotypic innovations in eumetazoan, bilaterian, euteleostome, and hominidae ancestors.</title>
        <authorList>
            <person name="Wenger Y."/>
            <person name="Galliot B."/>
        </authorList>
    </citation>
    <scope>NUCLEOTIDE SEQUENCE</scope>
    <source>
        <tissue evidence="7">Whole animals</tissue>
    </source>
</reference>
<protein>
    <submittedName>
        <fullName evidence="7">Transmembrane protein C9orf5</fullName>
    </submittedName>
</protein>
<feature type="transmembrane region" description="Helical" evidence="6">
    <location>
        <begin position="429"/>
        <end position="450"/>
    </location>
</feature>
<feature type="transmembrane region" description="Helical" evidence="6">
    <location>
        <begin position="34"/>
        <end position="55"/>
    </location>
</feature>
<evidence type="ECO:0000256" key="1">
    <source>
        <dbReference type="ARBA" id="ARBA00004141"/>
    </source>
</evidence>
<dbReference type="Pfam" id="PF01594">
    <property type="entry name" value="AI-2E_transport"/>
    <property type="match status" value="1"/>
</dbReference>
<feature type="transmembrane region" description="Helical" evidence="6">
    <location>
        <begin position="153"/>
        <end position="173"/>
    </location>
</feature>
<dbReference type="OrthoDB" id="5970161at2759"/>
<feature type="transmembrane region" description="Helical" evidence="6">
    <location>
        <begin position="61"/>
        <end position="79"/>
    </location>
</feature>
<dbReference type="EMBL" id="HAAD01001168">
    <property type="protein sequence ID" value="CDG67400.1"/>
    <property type="molecule type" value="mRNA"/>
</dbReference>
<evidence type="ECO:0000256" key="3">
    <source>
        <dbReference type="ARBA" id="ARBA00022692"/>
    </source>
</evidence>
<keyword evidence="4 6" id="KW-1133">Transmembrane helix</keyword>
<proteinExistence type="evidence at transcript level"/>
<feature type="transmembrane region" description="Helical" evidence="6">
    <location>
        <begin position="716"/>
        <end position="740"/>
    </location>
</feature>
<evidence type="ECO:0000256" key="5">
    <source>
        <dbReference type="ARBA" id="ARBA00023136"/>
    </source>
</evidence>
<evidence type="ECO:0000256" key="6">
    <source>
        <dbReference type="SAM" id="Phobius"/>
    </source>
</evidence>
<dbReference type="AlphaFoldDB" id="T2M643"/>
<feature type="transmembrane region" description="Helical" evidence="6">
    <location>
        <begin position="130"/>
        <end position="147"/>
    </location>
</feature>
<feature type="transmembrane region" description="Helical" evidence="6">
    <location>
        <begin position="610"/>
        <end position="633"/>
    </location>
</feature>
<keyword evidence="5 6" id="KW-0472">Membrane</keyword>
<feature type="transmembrane region" description="Helical" evidence="6">
    <location>
        <begin position="329"/>
        <end position="348"/>
    </location>
</feature>
<accession>T2M643</accession>
<name>T2M643_HYDVU</name>
<dbReference type="GO" id="GO:0016020">
    <property type="term" value="C:membrane"/>
    <property type="evidence" value="ECO:0007669"/>
    <property type="project" value="UniProtKB-SubCell"/>
</dbReference>
<evidence type="ECO:0000313" key="7">
    <source>
        <dbReference type="EMBL" id="CDG67400.1"/>
    </source>
</evidence>
<gene>
    <name evidence="7" type="primary">C9orf5</name>
</gene>
<dbReference type="PANTHER" id="PTHR21716:SF4">
    <property type="entry name" value="TRANSMEMBRANE PROTEIN 245"/>
    <property type="match status" value="1"/>
</dbReference>
<feature type="transmembrane region" description="Helical" evidence="6">
    <location>
        <begin position="790"/>
        <end position="816"/>
    </location>
</feature>
<dbReference type="PANTHER" id="PTHR21716">
    <property type="entry name" value="TRANSMEMBRANE PROTEIN"/>
    <property type="match status" value="1"/>
</dbReference>
<feature type="transmembrane region" description="Helical" evidence="6">
    <location>
        <begin position="638"/>
        <end position="657"/>
    </location>
</feature>
<evidence type="ECO:0000256" key="4">
    <source>
        <dbReference type="ARBA" id="ARBA00022989"/>
    </source>
</evidence>
<feature type="transmembrane region" description="Helical" evidence="6">
    <location>
        <begin position="752"/>
        <end position="770"/>
    </location>
</feature>
<dbReference type="InterPro" id="IPR002549">
    <property type="entry name" value="AI-2E-like"/>
</dbReference>